<accession>A0AAN7WB40</accession>
<dbReference type="Gene3D" id="3.40.50.300">
    <property type="entry name" value="P-loop containing nucleotide triphosphate hydrolases"/>
    <property type="match status" value="1"/>
</dbReference>
<name>A0AAN7WB40_9PEZI</name>
<sequence length="294" mass="33986">MISKQTLNKVPTPPLRRYPDGKQGDIDSSLFFPTNIYFYHNKIKTIPSNFPLFDLPQRWNDMLRSMLGPEYPVSDGVETNTRLRWFEVEGDNVQVSNDEERGKLPDSSSNWTHHLLVIDEILPALRTLYGLNLRSNVIIFVPYERQRQVYNAALGRLLYQSWRETEIPEVWTITAASEGHHNVTANVAILDLVKSKGGPELGFLQNDDRAAIMFTRGRKACLVVSGDLHYNPDDNWLPGTDEYAREKAIKWEAERQGRTPTYEQLSSDNAVSYYDMHARSYRCTVRRAAKKYLW</sequence>
<gene>
    <name evidence="3" type="ORF">LTR97_009092</name>
</gene>
<evidence type="ECO:0000259" key="2">
    <source>
        <dbReference type="Pfam" id="PF13087"/>
    </source>
</evidence>
<dbReference type="EMBL" id="JAVRQU010000015">
    <property type="protein sequence ID" value="KAK5694502.1"/>
    <property type="molecule type" value="Genomic_DNA"/>
</dbReference>
<comment type="caution">
    <text evidence="3">The sequence shown here is derived from an EMBL/GenBank/DDBJ whole genome shotgun (WGS) entry which is preliminary data.</text>
</comment>
<evidence type="ECO:0000313" key="3">
    <source>
        <dbReference type="EMBL" id="KAK5694502.1"/>
    </source>
</evidence>
<proteinExistence type="predicted"/>
<dbReference type="Proteomes" id="UP001310594">
    <property type="component" value="Unassembled WGS sequence"/>
</dbReference>
<dbReference type="InterPro" id="IPR041679">
    <property type="entry name" value="DNA2/NAM7-like_C"/>
</dbReference>
<dbReference type="AlphaFoldDB" id="A0AAN7WB40"/>
<dbReference type="InterPro" id="IPR027417">
    <property type="entry name" value="P-loop_NTPase"/>
</dbReference>
<feature type="region of interest" description="Disordered" evidence="1">
    <location>
        <begin position="1"/>
        <end position="21"/>
    </location>
</feature>
<evidence type="ECO:0000256" key="1">
    <source>
        <dbReference type="SAM" id="MobiDB-lite"/>
    </source>
</evidence>
<organism evidence="3 4">
    <name type="scientific">Elasticomyces elasticus</name>
    <dbReference type="NCBI Taxonomy" id="574655"/>
    <lineage>
        <taxon>Eukaryota</taxon>
        <taxon>Fungi</taxon>
        <taxon>Dikarya</taxon>
        <taxon>Ascomycota</taxon>
        <taxon>Pezizomycotina</taxon>
        <taxon>Dothideomycetes</taxon>
        <taxon>Dothideomycetidae</taxon>
        <taxon>Mycosphaerellales</taxon>
        <taxon>Teratosphaeriaceae</taxon>
        <taxon>Elasticomyces</taxon>
    </lineage>
</organism>
<feature type="domain" description="DNA2/NAM7 helicase-like C-terminal" evidence="2">
    <location>
        <begin position="36"/>
        <end position="225"/>
    </location>
</feature>
<protein>
    <recommendedName>
        <fullName evidence="2">DNA2/NAM7 helicase-like C-terminal domain-containing protein</fullName>
    </recommendedName>
</protein>
<dbReference type="Pfam" id="PF13087">
    <property type="entry name" value="AAA_12"/>
    <property type="match status" value="1"/>
</dbReference>
<reference evidence="3" key="1">
    <citation type="submission" date="2023-08" db="EMBL/GenBank/DDBJ databases">
        <title>Black Yeasts Isolated from many extreme environments.</title>
        <authorList>
            <person name="Coleine C."/>
            <person name="Stajich J.E."/>
            <person name="Selbmann L."/>
        </authorList>
    </citation>
    <scope>NUCLEOTIDE SEQUENCE</scope>
    <source>
        <strain evidence="3">CCFEE 5810</strain>
    </source>
</reference>
<evidence type="ECO:0000313" key="4">
    <source>
        <dbReference type="Proteomes" id="UP001310594"/>
    </source>
</evidence>